<dbReference type="PANTHER" id="PTHR46699:SF4">
    <property type="entry name" value="SERINE_THREONINE-PROTEIN KINASE STN7, CHLOROPLASTIC"/>
    <property type="match status" value="1"/>
</dbReference>
<evidence type="ECO:0000256" key="2">
    <source>
        <dbReference type="ARBA" id="ARBA00022741"/>
    </source>
</evidence>
<keyword evidence="3" id="KW-0418">Kinase</keyword>
<feature type="coiled-coil region" evidence="6">
    <location>
        <begin position="791"/>
        <end position="821"/>
    </location>
</feature>
<dbReference type="Proteomes" id="UP001055712">
    <property type="component" value="Unassembled WGS sequence"/>
</dbReference>
<keyword evidence="6" id="KW-0175">Coiled coil</keyword>
<dbReference type="PROSITE" id="PS00107">
    <property type="entry name" value="PROTEIN_KINASE_ATP"/>
    <property type="match status" value="1"/>
</dbReference>
<feature type="domain" description="Protein kinase" evidence="8">
    <location>
        <begin position="48"/>
        <end position="377"/>
    </location>
</feature>
<reference evidence="9" key="1">
    <citation type="journal article" date="2019" name="Plant J.">
        <title>Chlorella vulgaris genome assembly and annotation reveals the molecular basis for metabolic acclimation to high light conditions.</title>
        <authorList>
            <person name="Cecchin M."/>
            <person name="Marcolungo L."/>
            <person name="Rossato M."/>
            <person name="Girolomoni L."/>
            <person name="Cosentino E."/>
            <person name="Cuine S."/>
            <person name="Li-Beisson Y."/>
            <person name="Delledonne M."/>
            <person name="Ballottari M."/>
        </authorList>
    </citation>
    <scope>NUCLEOTIDE SEQUENCE</scope>
    <source>
        <strain evidence="9">211/11P</strain>
    </source>
</reference>
<dbReference type="InterPro" id="IPR017441">
    <property type="entry name" value="Protein_kinase_ATP_BS"/>
</dbReference>
<dbReference type="Gene3D" id="3.30.200.20">
    <property type="entry name" value="Phosphorylase Kinase, domain 1"/>
    <property type="match status" value="1"/>
</dbReference>
<evidence type="ECO:0000256" key="1">
    <source>
        <dbReference type="ARBA" id="ARBA00022679"/>
    </source>
</evidence>
<feature type="region of interest" description="Disordered" evidence="7">
    <location>
        <begin position="387"/>
        <end position="441"/>
    </location>
</feature>
<comment type="caution">
    <text evidence="9">The sequence shown here is derived from an EMBL/GenBank/DDBJ whole genome shotgun (WGS) entry which is preliminary data.</text>
</comment>
<protein>
    <recommendedName>
        <fullName evidence="8">Protein kinase domain-containing protein</fullName>
    </recommendedName>
</protein>
<dbReference type="EMBL" id="SIDB01000004">
    <property type="protein sequence ID" value="KAI3433572.1"/>
    <property type="molecule type" value="Genomic_DNA"/>
</dbReference>
<feature type="region of interest" description="Disordered" evidence="7">
    <location>
        <begin position="530"/>
        <end position="610"/>
    </location>
</feature>
<feature type="region of interest" description="Disordered" evidence="7">
    <location>
        <begin position="486"/>
        <end position="508"/>
    </location>
</feature>
<evidence type="ECO:0000313" key="9">
    <source>
        <dbReference type="EMBL" id="KAI3433572.1"/>
    </source>
</evidence>
<dbReference type="InterPro" id="IPR008271">
    <property type="entry name" value="Ser/Thr_kinase_AS"/>
</dbReference>
<dbReference type="AlphaFoldDB" id="A0A9D4TSP3"/>
<feature type="binding site" evidence="5">
    <location>
        <position position="80"/>
    </location>
    <ligand>
        <name>ATP</name>
        <dbReference type="ChEBI" id="CHEBI:30616"/>
    </ligand>
</feature>
<evidence type="ECO:0000256" key="6">
    <source>
        <dbReference type="SAM" id="Coils"/>
    </source>
</evidence>
<evidence type="ECO:0000256" key="7">
    <source>
        <dbReference type="SAM" id="MobiDB-lite"/>
    </source>
</evidence>
<feature type="compositionally biased region" description="Low complexity" evidence="7">
    <location>
        <begin position="409"/>
        <end position="437"/>
    </location>
</feature>
<dbReference type="InterPro" id="IPR002713">
    <property type="entry name" value="FF_domain"/>
</dbReference>
<dbReference type="SUPFAM" id="SSF56112">
    <property type="entry name" value="Protein kinase-like (PK-like)"/>
    <property type="match status" value="1"/>
</dbReference>
<keyword evidence="1" id="KW-0808">Transferase</keyword>
<dbReference type="Gene3D" id="1.10.510.10">
    <property type="entry name" value="Transferase(Phosphotransferase) domain 1"/>
    <property type="match status" value="1"/>
</dbReference>
<sequence>MLVLSQARPGQLSGTLHAVSTNSRRSVTVRADASRNFGQGVKLEPKRLNAGRQLGSGSFGECYRGTLVTDDGDVEEVVLKRVKARVQGASEMHEAEHLINVLASKAAGEAVAPFLGYSLVEQTSGRLSKGLWLVWSYEGDKTLAYYLKRRDCERVLAADLGVEESQAVPTAMKQIFECLTALHNVGIVHRDIKPANIVFDESARRFRLIDLGAAACLRTGTNYKPAETILDPCYCPPEEYVLPTDVPHLAAQGTRLRTVMTPVLWTQHRPDCFDTYSAGVVLMQLSLPFLRTTSSLRTFNGALARCNHDLEEWRVRSGLPARQTAVLDANNGAGWDLAASLLRPREVVTDDSGGVKFLNTGRAPRLSAGAALKHSFIRQAGVQAAPADAAPASSSSSAGRTGSKGSGSKGSSSGKSSGKGSRGAAAAAAPRPVAAAKSGKRGGGLMGMWGALKNRVFDLEARVMQEATATEVQTGLVQKLRSDVAVGKAAPADLKREESALEDMQRSLESSVKEMNSVFTNAKGFLSAVLGPSKSKSKSGAKDSGRSSNSGSASGSSSSGQAAAPAKQPERRASKLEAREAAVQAAEARQAAAAEEEAEEEQRQEGQQAAKEAGVAAGAAVSGFLRFTGSALTGLASFAASVGEQMEKNAAQAAAEAEAQKKAAAAFLQVLQALQPPLTGASVWEDAAPLIAASPDFAALSDKRREQVFRAYVEVLSKAEATARVRAQAAFQELMLSAQVAADSRYSDFQAAHSEDARYAALPTEAERVAAFDAFTGQLRAAREASQRREAEAAEAAAKAAARAAQRLAEAQAAKERAAARAALKVAQADAAECAYRELLQEQETAIASGVEYAQVKRALWTDQRFDAVPEYRRKQLFAEYVSILDDAGLLAGEADRAAAVAAAGGASGGQLAELAEGEAEGANQDQLEFLRREQARLKDEYARMEDKLRSMEQRLQQGATAVASLPPRGDQPAGSEDGGVAFRFGGTPLPSSTSADRGKQVAVNGSTRGPQ</sequence>
<dbReference type="InterPro" id="IPR000719">
    <property type="entry name" value="Prot_kinase_dom"/>
</dbReference>
<dbReference type="PANTHER" id="PTHR46699">
    <property type="entry name" value="SERINE/THREONINE-PROTEIN KINASE STN8, CHLOROPLASTIC-RELATED"/>
    <property type="match status" value="1"/>
</dbReference>
<feature type="region of interest" description="Disordered" evidence="7">
    <location>
        <begin position="955"/>
        <end position="1012"/>
    </location>
</feature>
<dbReference type="Pfam" id="PF01846">
    <property type="entry name" value="FF"/>
    <property type="match status" value="1"/>
</dbReference>
<dbReference type="GO" id="GO:0005524">
    <property type="term" value="F:ATP binding"/>
    <property type="evidence" value="ECO:0007669"/>
    <property type="project" value="UniProtKB-UniRule"/>
</dbReference>
<dbReference type="PROSITE" id="PS50011">
    <property type="entry name" value="PROTEIN_KINASE_DOM"/>
    <property type="match status" value="1"/>
</dbReference>
<reference evidence="9" key="2">
    <citation type="submission" date="2020-11" db="EMBL/GenBank/DDBJ databases">
        <authorList>
            <person name="Cecchin M."/>
            <person name="Marcolungo L."/>
            <person name="Rossato M."/>
            <person name="Girolomoni L."/>
            <person name="Cosentino E."/>
            <person name="Cuine S."/>
            <person name="Li-Beisson Y."/>
            <person name="Delledonne M."/>
            <person name="Ballottari M."/>
        </authorList>
    </citation>
    <scope>NUCLEOTIDE SEQUENCE</scope>
    <source>
        <strain evidence="9">211/11P</strain>
        <tissue evidence="9">Whole cell</tissue>
    </source>
</reference>
<dbReference type="SUPFAM" id="SSF81698">
    <property type="entry name" value="FF domain"/>
    <property type="match status" value="3"/>
</dbReference>
<dbReference type="Gene3D" id="1.10.10.440">
    <property type="entry name" value="FF domain"/>
    <property type="match status" value="3"/>
</dbReference>
<keyword evidence="2 5" id="KW-0547">Nucleotide-binding</keyword>
<evidence type="ECO:0000256" key="5">
    <source>
        <dbReference type="PROSITE-ProRule" id="PRU10141"/>
    </source>
</evidence>
<dbReference type="SMART" id="SM00220">
    <property type="entry name" value="S_TKc"/>
    <property type="match status" value="1"/>
</dbReference>
<dbReference type="InterPro" id="IPR011009">
    <property type="entry name" value="Kinase-like_dom_sf"/>
</dbReference>
<feature type="compositionally biased region" description="Low complexity" evidence="7">
    <location>
        <begin position="581"/>
        <end position="593"/>
    </location>
</feature>
<accession>A0A9D4TSP3</accession>
<dbReference type="GO" id="GO:0004672">
    <property type="term" value="F:protein kinase activity"/>
    <property type="evidence" value="ECO:0007669"/>
    <property type="project" value="InterPro"/>
</dbReference>
<feature type="compositionally biased region" description="Low complexity" evidence="7">
    <location>
        <begin position="387"/>
        <end position="401"/>
    </location>
</feature>
<name>A0A9D4TSP3_CHLVU</name>
<dbReference type="Pfam" id="PF00069">
    <property type="entry name" value="Pkinase"/>
    <property type="match status" value="1"/>
</dbReference>
<evidence type="ECO:0000256" key="4">
    <source>
        <dbReference type="ARBA" id="ARBA00022840"/>
    </source>
</evidence>
<dbReference type="SMART" id="SM00441">
    <property type="entry name" value="FF"/>
    <property type="match status" value="3"/>
</dbReference>
<feature type="compositionally biased region" description="Basic and acidic residues" evidence="7">
    <location>
        <begin position="568"/>
        <end position="580"/>
    </location>
</feature>
<evidence type="ECO:0000313" key="10">
    <source>
        <dbReference type="Proteomes" id="UP001055712"/>
    </source>
</evidence>
<dbReference type="PROSITE" id="PS00108">
    <property type="entry name" value="PROTEIN_KINASE_ST"/>
    <property type="match status" value="1"/>
</dbReference>
<feature type="compositionally biased region" description="Basic and acidic residues" evidence="7">
    <location>
        <begin position="493"/>
        <end position="506"/>
    </location>
</feature>
<organism evidence="9 10">
    <name type="scientific">Chlorella vulgaris</name>
    <name type="common">Green alga</name>
    <dbReference type="NCBI Taxonomy" id="3077"/>
    <lineage>
        <taxon>Eukaryota</taxon>
        <taxon>Viridiplantae</taxon>
        <taxon>Chlorophyta</taxon>
        <taxon>core chlorophytes</taxon>
        <taxon>Trebouxiophyceae</taxon>
        <taxon>Chlorellales</taxon>
        <taxon>Chlorellaceae</taxon>
        <taxon>Chlorella clade</taxon>
        <taxon>Chlorella</taxon>
    </lineage>
</organism>
<gene>
    <name evidence="9" type="ORF">D9Q98_003383</name>
</gene>
<feature type="compositionally biased region" description="Low complexity" evidence="7">
    <location>
        <begin position="546"/>
        <end position="564"/>
    </location>
</feature>
<evidence type="ECO:0000259" key="8">
    <source>
        <dbReference type="PROSITE" id="PS50011"/>
    </source>
</evidence>
<proteinExistence type="predicted"/>
<keyword evidence="10" id="KW-1185">Reference proteome</keyword>
<dbReference type="OrthoDB" id="10252171at2759"/>
<dbReference type="InterPro" id="IPR036517">
    <property type="entry name" value="FF_domain_sf"/>
</dbReference>
<keyword evidence="4 5" id="KW-0067">ATP-binding</keyword>
<evidence type="ECO:0000256" key="3">
    <source>
        <dbReference type="ARBA" id="ARBA00022777"/>
    </source>
</evidence>